<dbReference type="PANTHER" id="PTHR31088">
    <property type="entry name" value="MEMBRANE-ASSOCIATED PROTEIN VIPP1, CHLOROPLASTIC"/>
    <property type="match status" value="1"/>
</dbReference>
<proteinExistence type="inferred from homology"/>
<keyword evidence="4" id="KW-1185">Reference proteome</keyword>
<dbReference type="PANTHER" id="PTHR31088:SF6">
    <property type="entry name" value="PHAGE SHOCK PROTEIN A"/>
    <property type="match status" value="1"/>
</dbReference>
<dbReference type="EMBL" id="JBHMAF010000017">
    <property type="protein sequence ID" value="MFB9757783.1"/>
    <property type="molecule type" value="Genomic_DNA"/>
</dbReference>
<comment type="caution">
    <text evidence="3">The sequence shown here is derived from an EMBL/GenBank/DDBJ whole genome shotgun (WGS) entry which is preliminary data.</text>
</comment>
<dbReference type="Pfam" id="PF04012">
    <property type="entry name" value="PspA_IM30"/>
    <property type="match status" value="1"/>
</dbReference>
<accession>A0ABV5WBE3</accession>
<feature type="coiled-coil region" evidence="2">
    <location>
        <begin position="105"/>
        <end position="146"/>
    </location>
</feature>
<keyword evidence="2" id="KW-0175">Coiled coil</keyword>
<evidence type="ECO:0000313" key="4">
    <source>
        <dbReference type="Proteomes" id="UP001589609"/>
    </source>
</evidence>
<evidence type="ECO:0000256" key="2">
    <source>
        <dbReference type="SAM" id="Coils"/>
    </source>
</evidence>
<gene>
    <name evidence="3" type="ORF">ACFFMS_04395</name>
</gene>
<organism evidence="3 4">
    <name type="scientific">Ectobacillus funiculus</name>
    <dbReference type="NCBI Taxonomy" id="137993"/>
    <lineage>
        <taxon>Bacteria</taxon>
        <taxon>Bacillati</taxon>
        <taxon>Bacillota</taxon>
        <taxon>Bacilli</taxon>
        <taxon>Bacillales</taxon>
        <taxon>Bacillaceae</taxon>
        <taxon>Ectobacillus</taxon>
    </lineage>
</organism>
<reference evidence="3 4" key="1">
    <citation type="submission" date="2024-09" db="EMBL/GenBank/DDBJ databases">
        <authorList>
            <person name="Sun Q."/>
            <person name="Mori K."/>
        </authorList>
    </citation>
    <scope>NUCLEOTIDE SEQUENCE [LARGE SCALE GENOMIC DNA]</scope>
    <source>
        <strain evidence="3 4">JCM 11201</strain>
    </source>
</reference>
<comment type="similarity">
    <text evidence="1">Belongs to the PspA/Vipp/IM30 family.</text>
</comment>
<dbReference type="InterPro" id="IPR007157">
    <property type="entry name" value="PspA_VIPP1"/>
</dbReference>
<name>A0ABV5WBE3_9BACI</name>
<evidence type="ECO:0000256" key="1">
    <source>
        <dbReference type="ARBA" id="ARBA00043985"/>
    </source>
</evidence>
<sequence>MRQSLFQRIRNIVMADLHNALDEKERQNPIALLNQYLRDGEQETKKIEQLIERHGMLKTNFLREKEQAAYMAEKRKQQADIARQAGAADLEARAWKEAEYYEGQASRLADAHAKTAEQVEELQRQLTEMKNKLKEMQTKRMELMARENMAHANRRIHDTLGKMSKDNPFIRFEEIEEHMRDLEIRVHEAYERDTFDYRIAKLEKELKESAHS</sequence>
<evidence type="ECO:0000313" key="3">
    <source>
        <dbReference type="EMBL" id="MFB9757783.1"/>
    </source>
</evidence>
<dbReference type="RefSeq" id="WP_129729111.1">
    <property type="nucleotide sequence ID" value="NZ_JAPCYI010000001.1"/>
</dbReference>
<protein>
    <submittedName>
        <fullName evidence="3">PspA/IM30 family protein</fullName>
    </submittedName>
</protein>
<dbReference type="Proteomes" id="UP001589609">
    <property type="component" value="Unassembled WGS sequence"/>
</dbReference>